<reference evidence="1" key="1">
    <citation type="submission" date="2018-11" db="EMBL/GenBank/DDBJ databases">
        <authorList>
            <consortium name="Pathogen Informatics"/>
        </authorList>
    </citation>
    <scope>NUCLEOTIDE SEQUENCE</scope>
</reference>
<protein>
    <submittedName>
        <fullName evidence="1">Uncharacterized protein</fullName>
    </submittedName>
</protein>
<dbReference type="Proteomes" id="UP000784294">
    <property type="component" value="Unassembled WGS sequence"/>
</dbReference>
<gene>
    <name evidence="1" type="ORF">PXEA_LOCUS14143</name>
</gene>
<keyword evidence="2" id="KW-1185">Reference proteome</keyword>
<sequence>MVVLLGLGLQQKSVDQLAGEFDRILSPESGDLASSRILGEQDNKLGDTLGLGSFVGSPNFKLGTASDAVLSGFVSSNQTLALVSPWVKRIRGLLYVILCELTNCINAVLGKISDTEVADGIMTLEHGTISAIK</sequence>
<evidence type="ECO:0000313" key="2">
    <source>
        <dbReference type="Proteomes" id="UP000784294"/>
    </source>
</evidence>
<comment type="caution">
    <text evidence="1">The sequence shown here is derived from an EMBL/GenBank/DDBJ whole genome shotgun (WGS) entry which is preliminary data.</text>
</comment>
<accession>A0A3S5BVT8</accession>
<dbReference type="OrthoDB" id="6286584at2759"/>
<name>A0A3S5BVT8_9PLAT</name>
<dbReference type="AlphaFoldDB" id="A0A3S5BVT8"/>
<feature type="non-terminal residue" evidence="1">
    <location>
        <position position="1"/>
    </location>
</feature>
<organism evidence="1 2">
    <name type="scientific">Protopolystoma xenopodis</name>
    <dbReference type="NCBI Taxonomy" id="117903"/>
    <lineage>
        <taxon>Eukaryota</taxon>
        <taxon>Metazoa</taxon>
        <taxon>Spiralia</taxon>
        <taxon>Lophotrochozoa</taxon>
        <taxon>Platyhelminthes</taxon>
        <taxon>Monogenea</taxon>
        <taxon>Polyopisthocotylea</taxon>
        <taxon>Polystomatidea</taxon>
        <taxon>Polystomatidae</taxon>
        <taxon>Protopolystoma</taxon>
    </lineage>
</organism>
<proteinExistence type="predicted"/>
<dbReference type="EMBL" id="CAAALY010047640">
    <property type="protein sequence ID" value="VEL20703.1"/>
    <property type="molecule type" value="Genomic_DNA"/>
</dbReference>
<evidence type="ECO:0000313" key="1">
    <source>
        <dbReference type="EMBL" id="VEL20703.1"/>
    </source>
</evidence>